<reference evidence="3" key="1">
    <citation type="journal article" date="2005" name="Nature">
        <title>The map-based sequence of the rice genome.</title>
        <authorList>
            <consortium name="International rice genome sequencing project (IRGSP)"/>
            <person name="Matsumoto T."/>
            <person name="Wu J."/>
            <person name="Kanamori H."/>
            <person name="Katayose Y."/>
            <person name="Fujisawa M."/>
            <person name="Namiki N."/>
            <person name="Mizuno H."/>
            <person name="Yamamoto K."/>
            <person name="Antonio B.A."/>
            <person name="Baba T."/>
            <person name="Sakata K."/>
            <person name="Nagamura Y."/>
            <person name="Aoki H."/>
            <person name="Arikawa K."/>
            <person name="Arita K."/>
            <person name="Bito T."/>
            <person name="Chiden Y."/>
            <person name="Fujitsuka N."/>
            <person name="Fukunaka R."/>
            <person name="Hamada M."/>
            <person name="Harada C."/>
            <person name="Hayashi A."/>
            <person name="Hijishita S."/>
            <person name="Honda M."/>
            <person name="Hosokawa S."/>
            <person name="Ichikawa Y."/>
            <person name="Idonuma A."/>
            <person name="Iijima M."/>
            <person name="Ikeda M."/>
            <person name="Ikeno M."/>
            <person name="Ito K."/>
            <person name="Ito S."/>
            <person name="Ito T."/>
            <person name="Ito Y."/>
            <person name="Ito Y."/>
            <person name="Iwabuchi A."/>
            <person name="Kamiya K."/>
            <person name="Karasawa W."/>
            <person name="Kurita K."/>
            <person name="Katagiri S."/>
            <person name="Kikuta A."/>
            <person name="Kobayashi H."/>
            <person name="Kobayashi N."/>
            <person name="Machita K."/>
            <person name="Maehara T."/>
            <person name="Masukawa M."/>
            <person name="Mizubayashi T."/>
            <person name="Mukai Y."/>
            <person name="Nagasaki H."/>
            <person name="Nagata Y."/>
            <person name="Naito S."/>
            <person name="Nakashima M."/>
            <person name="Nakama Y."/>
            <person name="Nakamichi Y."/>
            <person name="Nakamura M."/>
            <person name="Meguro A."/>
            <person name="Negishi M."/>
            <person name="Ohta I."/>
            <person name="Ohta T."/>
            <person name="Okamoto M."/>
            <person name="Ono N."/>
            <person name="Saji S."/>
            <person name="Sakaguchi M."/>
            <person name="Sakai K."/>
            <person name="Shibata M."/>
            <person name="Shimokawa T."/>
            <person name="Song J."/>
            <person name="Takazaki Y."/>
            <person name="Terasawa K."/>
            <person name="Tsugane M."/>
            <person name="Tsuji K."/>
            <person name="Ueda S."/>
            <person name="Waki K."/>
            <person name="Yamagata H."/>
            <person name="Yamamoto M."/>
            <person name="Yamamoto S."/>
            <person name="Yamane H."/>
            <person name="Yoshiki S."/>
            <person name="Yoshihara R."/>
            <person name="Yukawa K."/>
            <person name="Zhong H."/>
            <person name="Yano M."/>
            <person name="Yuan Q."/>
            <person name="Ouyang S."/>
            <person name="Liu J."/>
            <person name="Jones K.M."/>
            <person name="Gansberger K."/>
            <person name="Moffat K."/>
            <person name="Hill J."/>
            <person name="Bera J."/>
            <person name="Fadrosh D."/>
            <person name="Jin S."/>
            <person name="Johri S."/>
            <person name="Kim M."/>
            <person name="Overton L."/>
            <person name="Reardon M."/>
            <person name="Tsitrin T."/>
            <person name="Vuong H."/>
            <person name="Weaver B."/>
            <person name="Ciecko A."/>
            <person name="Tallon L."/>
            <person name="Jackson J."/>
            <person name="Pai G."/>
            <person name="Aken S.V."/>
            <person name="Utterback T."/>
            <person name="Reidmuller S."/>
            <person name="Feldblyum T."/>
            <person name="Hsiao J."/>
            <person name="Zismann V."/>
            <person name="Iobst S."/>
            <person name="de Vazeille A.R."/>
            <person name="Buell C.R."/>
            <person name="Ying K."/>
            <person name="Li Y."/>
            <person name="Lu T."/>
            <person name="Huang Y."/>
            <person name="Zhao Q."/>
            <person name="Feng Q."/>
            <person name="Zhang L."/>
            <person name="Zhu J."/>
            <person name="Weng Q."/>
            <person name="Mu J."/>
            <person name="Lu Y."/>
            <person name="Fan D."/>
            <person name="Liu Y."/>
            <person name="Guan J."/>
            <person name="Zhang Y."/>
            <person name="Yu S."/>
            <person name="Liu X."/>
            <person name="Zhang Y."/>
            <person name="Hong G."/>
            <person name="Han B."/>
            <person name="Choisne N."/>
            <person name="Demange N."/>
            <person name="Orjeda G."/>
            <person name="Samain S."/>
            <person name="Cattolico L."/>
            <person name="Pelletier E."/>
            <person name="Couloux A."/>
            <person name="Segurens B."/>
            <person name="Wincker P."/>
            <person name="D'Hont A."/>
            <person name="Scarpelli C."/>
            <person name="Weissenbach J."/>
            <person name="Salanoubat M."/>
            <person name="Quetier F."/>
            <person name="Yu Y."/>
            <person name="Kim H.R."/>
            <person name="Rambo T."/>
            <person name="Currie J."/>
            <person name="Collura K."/>
            <person name="Luo M."/>
            <person name="Yang T."/>
            <person name="Ammiraju J.S.S."/>
            <person name="Engler F."/>
            <person name="Soderlund C."/>
            <person name="Wing R.A."/>
            <person name="Palmer L.E."/>
            <person name="de la Bastide M."/>
            <person name="Spiegel L."/>
            <person name="Nascimento L."/>
            <person name="Zutavern T."/>
            <person name="O'Shaughnessy A."/>
            <person name="Dike S."/>
            <person name="Dedhia N."/>
            <person name="Preston R."/>
            <person name="Balija V."/>
            <person name="McCombie W.R."/>
            <person name="Chow T."/>
            <person name="Chen H."/>
            <person name="Chung M."/>
            <person name="Chen C."/>
            <person name="Shaw J."/>
            <person name="Wu H."/>
            <person name="Hsiao K."/>
            <person name="Chao Y."/>
            <person name="Chu M."/>
            <person name="Cheng C."/>
            <person name="Hour A."/>
            <person name="Lee P."/>
            <person name="Lin S."/>
            <person name="Lin Y."/>
            <person name="Liou J."/>
            <person name="Liu S."/>
            <person name="Hsing Y."/>
            <person name="Raghuvanshi S."/>
            <person name="Mohanty A."/>
            <person name="Bharti A.K."/>
            <person name="Gaur A."/>
            <person name="Gupta V."/>
            <person name="Kumar D."/>
            <person name="Ravi V."/>
            <person name="Vij S."/>
            <person name="Kapur A."/>
            <person name="Khurana P."/>
            <person name="Khurana P."/>
            <person name="Khurana J.P."/>
            <person name="Tyagi A.K."/>
            <person name="Gaikwad K."/>
            <person name="Singh A."/>
            <person name="Dalal V."/>
            <person name="Srivastava S."/>
            <person name="Dixit A."/>
            <person name="Pal A.K."/>
            <person name="Ghazi I.A."/>
            <person name="Yadav M."/>
            <person name="Pandit A."/>
            <person name="Bhargava A."/>
            <person name="Sureshbabu K."/>
            <person name="Batra K."/>
            <person name="Sharma T.R."/>
            <person name="Mohapatra T."/>
            <person name="Singh N.K."/>
            <person name="Messing J."/>
            <person name="Nelson A.B."/>
            <person name="Fuks G."/>
            <person name="Kavchok S."/>
            <person name="Keizer G."/>
            <person name="Linton E."/>
            <person name="Llaca V."/>
            <person name="Song R."/>
            <person name="Tanyolac B."/>
            <person name="Young S."/>
            <person name="Ho-Il K."/>
            <person name="Hahn J.H."/>
            <person name="Sangsakoo G."/>
            <person name="Vanavichit A."/>
            <person name="de Mattos Luiz.A.T."/>
            <person name="Zimmer P.D."/>
            <person name="Malone G."/>
            <person name="Dellagostin O."/>
            <person name="de Oliveira A.C."/>
            <person name="Bevan M."/>
            <person name="Bancroft I."/>
            <person name="Minx P."/>
            <person name="Cordum H."/>
            <person name="Wilson R."/>
            <person name="Cheng Z."/>
            <person name="Jin W."/>
            <person name="Jiang J."/>
            <person name="Leong S.A."/>
            <person name="Iwama H."/>
            <person name="Gojobori T."/>
            <person name="Itoh T."/>
            <person name="Niimura Y."/>
            <person name="Fujii Y."/>
            <person name="Habara T."/>
            <person name="Sakai H."/>
            <person name="Sato Y."/>
            <person name="Wilson G."/>
            <person name="Kumar K."/>
            <person name="McCouch S."/>
            <person name="Juretic N."/>
            <person name="Hoen D."/>
            <person name="Wright S."/>
            <person name="Bruskiewich R."/>
            <person name="Bureau T."/>
            <person name="Miyao A."/>
            <person name="Hirochika H."/>
            <person name="Nishikawa T."/>
            <person name="Kadowaki K."/>
            <person name="Sugiura M."/>
            <person name="Burr B."/>
            <person name="Sasaki T."/>
        </authorList>
    </citation>
    <scope>NUCLEOTIDE SEQUENCE [LARGE SCALE GENOMIC DNA]</scope>
    <source>
        <strain evidence="3">cv. Nipponbare</strain>
    </source>
</reference>
<gene>
    <name evidence="2" type="primary">P0681F10.28</name>
</gene>
<evidence type="ECO:0000313" key="3">
    <source>
        <dbReference type="Proteomes" id="UP000000763"/>
    </source>
</evidence>
<evidence type="ECO:0000313" key="2">
    <source>
        <dbReference type="EMBL" id="BAA81857.1"/>
    </source>
</evidence>
<dbReference type="AlphaFoldDB" id="Q9XIX4"/>
<proteinExistence type="predicted"/>
<sequence>MLASPEAVARAAVAARRALTDVHGGRPASSSTATAPAINRGRRLGERHVLCRLRAAAAAGARLAGSGFVEEVAEAPH</sequence>
<accession>Q9XIX4</accession>
<reference evidence="3" key="2">
    <citation type="journal article" date="2008" name="Nucleic Acids Res.">
        <title>The rice annotation project database (RAP-DB): 2008 update.</title>
        <authorList>
            <consortium name="The rice annotation project (RAP)"/>
        </authorList>
    </citation>
    <scope>GENOME REANNOTATION</scope>
    <source>
        <strain evidence="3">cv. Nipponbare</strain>
    </source>
</reference>
<organism evidence="2 3">
    <name type="scientific">Oryza sativa subsp. japonica</name>
    <name type="common">Rice</name>
    <dbReference type="NCBI Taxonomy" id="39947"/>
    <lineage>
        <taxon>Eukaryota</taxon>
        <taxon>Viridiplantae</taxon>
        <taxon>Streptophyta</taxon>
        <taxon>Embryophyta</taxon>
        <taxon>Tracheophyta</taxon>
        <taxon>Spermatophyta</taxon>
        <taxon>Magnoliopsida</taxon>
        <taxon>Liliopsida</taxon>
        <taxon>Poales</taxon>
        <taxon>Poaceae</taxon>
        <taxon>BOP clade</taxon>
        <taxon>Oryzoideae</taxon>
        <taxon>Oryzeae</taxon>
        <taxon>Oryzinae</taxon>
        <taxon>Oryza</taxon>
        <taxon>Oryza sativa</taxon>
    </lineage>
</organism>
<evidence type="ECO:0000256" key="1">
    <source>
        <dbReference type="SAM" id="MobiDB-lite"/>
    </source>
</evidence>
<dbReference type="Proteomes" id="UP000000763">
    <property type="component" value="Chromosome 6"/>
</dbReference>
<name>Q9XIX4_ORYSJ</name>
<feature type="compositionally biased region" description="Low complexity" evidence="1">
    <location>
        <begin position="27"/>
        <end position="37"/>
    </location>
</feature>
<protein>
    <submittedName>
        <fullName evidence="2">Uncharacterized protein</fullName>
    </submittedName>
</protein>
<feature type="region of interest" description="Disordered" evidence="1">
    <location>
        <begin position="20"/>
        <end position="40"/>
    </location>
</feature>
<dbReference type="EMBL" id="AB026295">
    <property type="protein sequence ID" value="BAA81857.1"/>
    <property type="molecule type" value="Genomic_DNA"/>
</dbReference>